<dbReference type="Pfam" id="PF00271">
    <property type="entry name" value="Helicase_C"/>
    <property type="match status" value="1"/>
</dbReference>
<keyword evidence="2" id="KW-0863">Zinc-finger</keyword>
<comment type="caution">
    <text evidence="7">The sequence shown here is derived from an EMBL/GenBank/DDBJ whole genome shotgun (WGS) entry which is preliminary data.</text>
</comment>
<dbReference type="InterPro" id="IPR014001">
    <property type="entry name" value="Helicase_ATP-bd"/>
</dbReference>
<accession>A0ABP7D797</accession>
<evidence type="ECO:0000313" key="8">
    <source>
        <dbReference type="Proteomes" id="UP001501536"/>
    </source>
</evidence>
<dbReference type="PROSITE" id="PS51194">
    <property type="entry name" value="HELICASE_CTER"/>
    <property type="match status" value="1"/>
</dbReference>
<dbReference type="CDD" id="cd18793">
    <property type="entry name" value="SF2_C_SNF"/>
    <property type="match status" value="1"/>
</dbReference>
<feature type="domain" description="SWIM-type" evidence="4">
    <location>
        <begin position="59"/>
        <end position="98"/>
    </location>
</feature>
<keyword evidence="2" id="KW-0862">Zinc</keyword>
<name>A0ABP7D797_9MICC</name>
<reference evidence="8" key="1">
    <citation type="journal article" date="2019" name="Int. J. Syst. Evol. Microbiol.">
        <title>The Global Catalogue of Microorganisms (GCM) 10K type strain sequencing project: providing services to taxonomists for standard genome sequencing and annotation.</title>
        <authorList>
            <consortium name="The Broad Institute Genomics Platform"/>
            <consortium name="The Broad Institute Genome Sequencing Center for Infectious Disease"/>
            <person name="Wu L."/>
            <person name="Ma J."/>
        </authorList>
    </citation>
    <scope>NUCLEOTIDE SEQUENCE [LARGE SCALE GENOMIC DNA]</scope>
    <source>
        <strain evidence="8">JCM 16961</strain>
    </source>
</reference>
<keyword evidence="2" id="KW-0479">Metal-binding</keyword>
<dbReference type="SMART" id="SM00490">
    <property type="entry name" value="HELICc"/>
    <property type="match status" value="1"/>
</dbReference>
<dbReference type="InterPro" id="IPR001650">
    <property type="entry name" value="Helicase_C-like"/>
</dbReference>
<keyword evidence="7" id="KW-0067">ATP-binding</keyword>
<dbReference type="Gene3D" id="3.40.50.10810">
    <property type="entry name" value="Tandem AAA-ATPase domain"/>
    <property type="match status" value="1"/>
</dbReference>
<evidence type="ECO:0000256" key="3">
    <source>
        <dbReference type="SAM" id="MobiDB-lite"/>
    </source>
</evidence>
<dbReference type="InterPro" id="IPR000330">
    <property type="entry name" value="SNF2_N"/>
</dbReference>
<dbReference type="GO" id="GO:0004386">
    <property type="term" value="F:helicase activity"/>
    <property type="evidence" value="ECO:0007669"/>
    <property type="project" value="UniProtKB-KW"/>
</dbReference>
<feature type="compositionally biased region" description="Gly residues" evidence="3">
    <location>
        <begin position="308"/>
        <end position="329"/>
    </location>
</feature>
<dbReference type="PROSITE" id="PS51192">
    <property type="entry name" value="HELICASE_ATP_BIND_1"/>
    <property type="match status" value="1"/>
</dbReference>
<sequence length="1146" mass="126338">MTGPQFPLIDAREILRVVGGAAFTRGKGYASSEHISQLAWDPGAAELSGRVQGTEREPYSTTVRLVDKKGAWAIADSWCSCPVGTACKHAAALMILSNTLHLQAKDVVYREPEPAPGWHQSLSTLLSAGTAAKPTRAKASPRPRGGDDAPDPVQPLALQFDVQDSQLSAHRGWAPGSGAGRQRPTRRFRLGVRPMVRSGNGRWVRGNLRWNTISFKTYGLNLDEEQHRWFCQFVPLYRANGQLYFGEDNDWIYLDDFSSPLLWTLLEEAAGLGIRFLGLSPVETVRIDPPARVTLAVERSGATAEGAGTAGAGKGSAGNSGAGNDGGLGLSPHLELNGESLAVASNRPMGAIGDHGVYALRGAALTIAPTDHRLNPAEQEMLRSPERIDIPAGDVDEFMKRVYPRLGRRVSVSSTDPEVLLPRIEPPRLVLDVDYTGEDKASLNWSFDYAGTTVDAETRDTEVEQRLEDAALAALADTPLAGNVLVPRTLKGLDTVDFMRRVLPALETLEDTEVRTHGEPPEFTELTESPELTVTTVESDKRDWFDLGLMIRVGELSMPFADVLRALSRGQARMLMPDRTYFSLEHPLFDKLRALVAEASQLADRKSDELRITRYQASLWEELDALAASTAGPDSWYAGVGSLLNFAETGPLDLPAGLNASLRPYQVDGFRWLSTLWQNGLGGVLADDMGLGKTLQTLALMLHAKQAWAAAGPDGQGERTEVTASTTAADANLPGAFLVVAPTSVVGNWADEARKFAPDLKIATVTDTQPRARVKLRQLAAENDVVITSYTLFRLDDAAYQEQTWAGLILDEAQFVKNKATKAHHAARDLNARFKLAITGTPMENNLMELWSIFAIVSPGLFPSALRFAEHYQRPIERQGLDEPRERLRRRVRPFMLRRTKDAVVTDLPPKQEQVLHVELAPKHRKVYDTHLQRERQKILRLVDDMDKNRFTIFQSLTLLRMLALDASLVDPEYDGVASSKLDMLFEQLEDVLAEGHRALVFSQFTSFLKKAADRLEAEEVPYVYLDGSTRNRPEVIAQFKEGQAPVFLISLKAGGFGLNLTEADYCFLLDPWWNPAAESQAVDRAHRIGQTRSVMVYRMVAKDTIEDKVVALQDAKRRLISSVMDEGDGFGSVLSADDIRDLLND</sequence>
<evidence type="ECO:0000259" key="5">
    <source>
        <dbReference type="PROSITE" id="PS51192"/>
    </source>
</evidence>
<dbReference type="InterPro" id="IPR007527">
    <property type="entry name" value="Znf_SWIM"/>
</dbReference>
<keyword evidence="7" id="KW-0547">Nucleotide-binding</keyword>
<dbReference type="RefSeq" id="WP_344881039.1">
    <property type="nucleotide sequence ID" value="NZ_BAABCJ010000001.1"/>
</dbReference>
<dbReference type="InterPro" id="IPR027417">
    <property type="entry name" value="P-loop_NTPase"/>
</dbReference>
<organism evidence="7 8">
    <name type="scientific">Zhihengliuella alba</name>
    <dbReference type="NCBI Taxonomy" id="547018"/>
    <lineage>
        <taxon>Bacteria</taxon>
        <taxon>Bacillati</taxon>
        <taxon>Actinomycetota</taxon>
        <taxon>Actinomycetes</taxon>
        <taxon>Micrococcales</taxon>
        <taxon>Micrococcaceae</taxon>
        <taxon>Zhihengliuella</taxon>
    </lineage>
</organism>
<dbReference type="Proteomes" id="UP001501536">
    <property type="component" value="Unassembled WGS sequence"/>
</dbReference>
<feature type="region of interest" description="Disordered" evidence="3">
    <location>
        <begin position="304"/>
        <end position="330"/>
    </location>
</feature>
<evidence type="ECO:0000259" key="4">
    <source>
        <dbReference type="PROSITE" id="PS50966"/>
    </source>
</evidence>
<proteinExistence type="predicted"/>
<dbReference type="PANTHER" id="PTHR10799">
    <property type="entry name" value="SNF2/RAD54 HELICASE FAMILY"/>
    <property type="match status" value="1"/>
</dbReference>
<dbReference type="EMBL" id="BAABCJ010000001">
    <property type="protein sequence ID" value="GAA3699719.1"/>
    <property type="molecule type" value="Genomic_DNA"/>
</dbReference>
<keyword evidence="7" id="KW-0347">Helicase</keyword>
<feature type="domain" description="Helicase C-terminal" evidence="6">
    <location>
        <begin position="985"/>
        <end position="1141"/>
    </location>
</feature>
<dbReference type="Pfam" id="PF00176">
    <property type="entry name" value="SNF2-rel_dom"/>
    <property type="match status" value="1"/>
</dbReference>
<evidence type="ECO:0000313" key="7">
    <source>
        <dbReference type="EMBL" id="GAA3699719.1"/>
    </source>
</evidence>
<dbReference type="SMART" id="SM00487">
    <property type="entry name" value="DEXDc"/>
    <property type="match status" value="1"/>
</dbReference>
<gene>
    <name evidence="7" type="ORF">GCM10022377_10900</name>
</gene>
<dbReference type="InterPro" id="IPR038718">
    <property type="entry name" value="SNF2-like_sf"/>
</dbReference>
<dbReference type="Pfam" id="PF04434">
    <property type="entry name" value="SWIM"/>
    <property type="match status" value="1"/>
</dbReference>
<keyword evidence="1" id="KW-0378">Hydrolase</keyword>
<dbReference type="PROSITE" id="PS50966">
    <property type="entry name" value="ZF_SWIM"/>
    <property type="match status" value="1"/>
</dbReference>
<feature type="region of interest" description="Disordered" evidence="3">
    <location>
        <begin position="129"/>
        <end position="154"/>
    </location>
</feature>
<dbReference type="SUPFAM" id="SSF52540">
    <property type="entry name" value="P-loop containing nucleoside triphosphate hydrolases"/>
    <property type="match status" value="2"/>
</dbReference>
<dbReference type="InterPro" id="IPR049730">
    <property type="entry name" value="SNF2/RAD54-like_C"/>
</dbReference>
<evidence type="ECO:0000259" key="6">
    <source>
        <dbReference type="PROSITE" id="PS51194"/>
    </source>
</evidence>
<evidence type="ECO:0000256" key="2">
    <source>
        <dbReference type="PROSITE-ProRule" id="PRU00325"/>
    </source>
</evidence>
<evidence type="ECO:0000256" key="1">
    <source>
        <dbReference type="ARBA" id="ARBA00022801"/>
    </source>
</evidence>
<feature type="domain" description="Helicase ATP-binding" evidence="5">
    <location>
        <begin position="674"/>
        <end position="860"/>
    </location>
</feature>
<dbReference type="Gene3D" id="3.40.50.300">
    <property type="entry name" value="P-loop containing nucleotide triphosphate hydrolases"/>
    <property type="match status" value="1"/>
</dbReference>
<keyword evidence="8" id="KW-1185">Reference proteome</keyword>
<protein>
    <submittedName>
        <fullName evidence="7">DEAD/DEAH box helicase</fullName>
    </submittedName>
</protein>